<dbReference type="EMBL" id="JBHUDX010000027">
    <property type="protein sequence ID" value="MFD1658784.1"/>
    <property type="molecule type" value="Genomic_DNA"/>
</dbReference>
<accession>A0ABW4IN68</accession>
<evidence type="ECO:0000256" key="1">
    <source>
        <dbReference type="SAM" id="MobiDB-lite"/>
    </source>
</evidence>
<gene>
    <name evidence="2" type="ORF">ACFSL4_11330</name>
</gene>
<evidence type="ECO:0000313" key="2">
    <source>
        <dbReference type="EMBL" id="MFD1658784.1"/>
    </source>
</evidence>
<dbReference type="RefSeq" id="WP_381081240.1">
    <property type="nucleotide sequence ID" value="NZ_JBHUDX010000027.1"/>
</dbReference>
<dbReference type="Proteomes" id="UP001597261">
    <property type="component" value="Unassembled WGS sequence"/>
</dbReference>
<name>A0ABW4IN68_9ACTN</name>
<keyword evidence="3" id="KW-1185">Reference proteome</keyword>
<proteinExistence type="predicted"/>
<feature type="compositionally biased region" description="Pro residues" evidence="1">
    <location>
        <begin position="65"/>
        <end position="76"/>
    </location>
</feature>
<feature type="compositionally biased region" description="Low complexity" evidence="1">
    <location>
        <begin position="77"/>
        <end position="86"/>
    </location>
</feature>
<comment type="caution">
    <text evidence="2">The sequence shown here is derived from an EMBL/GenBank/DDBJ whole genome shotgun (WGS) entry which is preliminary data.</text>
</comment>
<sequence length="86" mass="9139">MVDHVLALAATWTAWDGRPRPVDDRVYTPHKAIRRVAGHLVGPLAELEDGSPDSGRSPAAGTRRPSPPRPTSPPSPGRTSTRRAAG</sequence>
<protein>
    <submittedName>
        <fullName evidence="2">Uncharacterized protein</fullName>
    </submittedName>
</protein>
<evidence type="ECO:0000313" key="3">
    <source>
        <dbReference type="Proteomes" id="UP001597261"/>
    </source>
</evidence>
<organism evidence="2 3">
    <name type="scientific">Streptomyces caeni</name>
    <dbReference type="NCBI Taxonomy" id="2307231"/>
    <lineage>
        <taxon>Bacteria</taxon>
        <taxon>Bacillati</taxon>
        <taxon>Actinomycetota</taxon>
        <taxon>Actinomycetes</taxon>
        <taxon>Kitasatosporales</taxon>
        <taxon>Streptomycetaceae</taxon>
        <taxon>Streptomyces</taxon>
    </lineage>
</organism>
<feature type="region of interest" description="Disordered" evidence="1">
    <location>
        <begin position="39"/>
        <end position="86"/>
    </location>
</feature>
<reference evidence="3" key="1">
    <citation type="journal article" date="2019" name="Int. J. Syst. Evol. Microbiol.">
        <title>The Global Catalogue of Microorganisms (GCM) 10K type strain sequencing project: providing services to taxonomists for standard genome sequencing and annotation.</title>
        <authorList>
            <consortium name="The Broad Institute Genomics Platform"/>
            <consortium name="The Broad Institute Genome Sequencing Center for Infectious Disease"/>
            <person name="Wu L."/>
            <person name="Ma J."/>
        </authorList>
    </citation>
    <scope>NUCLEOTIDE SEQUENCE [LARGE SCALE GENOMIC DNA]</scope>
    <source>
        <strain evidence="3">CGMCC 1.12470</strain>
    </source>
</reference>